<dbReference type="InterPro" id="IPR035931">
    <property type="entry name" value="YlxR-like_sf"/>
</dbReference>
<dbReference type="NCBIfam" id="NF047356">
    <property type="entry name" value="RNA_bind_RnpM"/>
    <property type="match status" value="1"/>
</dbReference>
<name>A0A0W0GIF6_9CHLR</name>
<dbReference type="Proteomes" id="UP000053947">
    <property type="component" value="Unassembled WGS sequence"/>
</dbReference>
<gene>
    <name evidence="2" type="ORF">DEALK_11980</name>
</gene>
<dbReference type="PANTHER" id="PTHR34215:SF1">
    <property type="entry name" value="YLXR DOMAIN-CONTAINING PROTEIN"/>
    <property type="match status" value="1"/>
</dbReference>
<keyword evidence="3" id="KW-1185">Reference proteome</keyword>
<evidence type="ECO:0000259" key="1">
    <source>
        <dbReference type="Pfam" id="PF04296"/>
    </source>
</evidence>
<reference evidence="2 3" key="1">
    <citation type="submission" date="2015-06" db="EMBL/GenBank/DDBJ databases">
        <title>Genome sequence of the organohalide-respiring Dehalogenimonas alkenigignens type strain (IP3-3T).</title>
        <authorList>
            <person name="Key T.A."/>
            <person name="Richmond D.P."/>
            <person name="Bowman K.S."/>
            <person name="Cho Y.-J."/>
            <person name="Chun J."/>
            <person name="da Costa M.S."/>
            <person name="Rainey F.A."/>
            <person name="Moe W.M."/>
        </authorList>
    </citation>
    <scope>NUCLEOTIDE SEQUENCE [LARGE SCALE GENOMIC DNA]</scope>
    <source>
        <strain evidence="2 3">IP3-3</strain>
    </source>
</reference>
<dbReference type="PATRIC" id="fig|1217799.6.peg.1240"/>
<sequence length="96" mass="10516">MNTTKKQPQRTCVACRSVGGKRGLLRVVRTPEGRVLLDPSGRLPGRGAYFCRENACLAAAVKGVQLEHILKVKMISEDRETLKTALGEILKEQAVV</sequence>
<dbReference type="Gene3D" id="3.30.1230.10">
    <property type="entry name" value="YlxR-like"/>
    <property type="match status" value="1"/>
</dbReference>
<protein>
    <submittedName>
        <fullName evidence="2">Putative nucleic-acid-binding protein implicated in transcription termination</fullName>
    </submittedName>
</protein>
<evidence type="ECO:0000313" key="2">
    <source>
        <dbReference type="EMBL" id="KTB48352.1"/>
    </source>
</evidence>
<dbReference type="InterPro" id="IPR037465">
    <property type="entry name" value="YlxR"/>
</dbReference>
<organism evidence="2 3">
    <name type="scientific">Dehalogenimonas alkenigignens</name>
    <dbReference type="NCBI Taxonomy" id="1217799"/>
    <lineage>
        <taxon>Bacteria</taxon>
        <taxon>Bacillati</taxon>
        <taxon>Chloroflexota</taxon>
        <taxon>Dehalococcoidia</taxon>
        <taxon>Dehalococcoidales</taxon>
        <taxon>Dehalococcoidaceae</taxon>
        <taxon>Dehalogenimonas</taxon>
    </lineage>
</organism>
<dbReference type="SUPFAM" id="SSF64376">
    <property type="entry name" value="YlxR-like"/>
    <property type="match status" value="1"/>
</dbReference>
<evidence type="ECO:0000313" key="3">
    <source>
        <dbReference type="Proteomes" id="UP000053947"/>
    </source>
</evidence>
<proteinExistence type="predicted"/>
<dbReference type="PANTHER" id="PTHR34215">
    <property type="entry name" value="BLL0784 PROTEIN"/>
    <property type="match status" value="1"/>
</dbReference>
<comment type="caution">
    <text evidence="2">The sequence shown here is derived from an EMBL/GenBank/DDBJ whole genome shotgun (WGS) entry which is preliminary data.</text>
</comment>
<dbReference type="RefSeq" id="WP_065128713.1">
    <property type="nucleotide sequence ID" value="NZ_KQ758903.1"/>
</dbReference>
<dbReference type="OrthoDB" id="9813251at2"/>
<feature type="domain" description="YlxR" evidence="1">
    <location>
        <begin position="10"/>
        <end position="83"/>
    </location>
</feature>
<dbReference type="STRING" id="1217799.DEALK_11980"/>
<dbReference type="InterPro" id="IPR007393">
    <property type="entry name" value="YlxR_dom"/>
</dbReference>
<dbReference type="EMBL" id="LFDV01000002">
    <property type="protein sequence ID" value="KTB48352.1"/>
    <property type="molecule type" value="Genomic_DNA"/>
</dbReference>
<accession>A0A0W0GIF6</accession>
<dbReference type="AlphaFoldDB" id="A0A0W0GIF6"/>
<dbReference type="Pfam" id="PF04296">
    <property type="entry name" value="YlxR"/>
    <property type="match status" value="1"/>
</dbReference>